<dbReference type="PANTHER" id="PTHR43798">
    <property type="entry name" value="MONOACYLGLYCEROL LIPASE"/>
    <property type="match status" value="1"/>
</dbReference>
<dbReference type="GO" id="GO:0047372">
    <property type="term" value="F:monoacylglycerol lipase activity"/>
    <property type="evidence" value="ECO:0007669"/>
    <property type="project" value="TreeGrafter"/>
</dbReference>
<dbReference type="GO" id="GO:0016020">
    <property type="term" value="C:membrane"/>
    <property type="evidence" value="ECO:0007669"/>
    <property type="project" value="TreeGrafter"/>
</dbReference>
<evidence type="ECO:0000313" key="2">
    <source>
        <dbReference type="EMBL" id="KRL99065.1"/>
    </source>
</evidence>
<keyword evidence="3" id="KW-1185">Reference proteome</keyword>
<feature type="domain" description="AB hydrolase-1" evidence="1">
    <location>
        <begin position="25"/>
        <end position="139"/>
    </location>
</feature>
<protein>
    <recommendedName>
        <fullName evidence="1">AB hydrolase-1 domain-containing protein</fullName>
    </recommendedName>
</protein>
<reference evidence="2 3" key="1">
    <citation type="journal article" date="2015" name="Genome Announc.">
        <title>Expanding the biotechnology potential of lactobacilli through comparative genomics of 213 strains and associated genera.</title>
        <authorList>
            <person name="Sun Z."/>
            <person name="Harris H.M."/>
            <person name="McCann A."/>
            <person name="Guo C."/>
            <person name="Argimon S."/>
            <person name="Zhang W."/>
            <person name="Yang X."/>
            <person name="Jeffery I.B."/>
            <person name="Cooney J.C."/>
            <person name="Kagawa T.F."/>
            <person name="Liu W."/>
            <person name="Song Y."/>
            <person name="Salvetti E."/>
            <person name="Wrobel A."/>
            <person name="Rasinkangas P."/>
            <person name="Parkhill J."/>
            <person name="Rea M.C."/>
            <person name="O'Sullivan O."/>
            <person name="Ritari J."/>
            <person name="Douillard F.P."/>
            <person name="Paul Ross R."/>
            <person name="Yang R."/>
            <person name="Briner A.E."/>
            <person name="Felis G.E."/>
            <person name="de Vos W.M."/>
            <person name="Barrangou R."/>
            <person name="Klaenhammer T.R."/>
            <person name="Caufield P.W."/>
            <person name="Cui Y."/>
            <person name="Zhang H."/>
            <person name="O'Toole P.W."/>
        </authorList>
    </citation>
    <scope>NUCLEOTIDE SEQUENCE [LARGE SCALE GENOMIC DNA]</scope>
    <source>
        <strain evidence="2 3">DSM 16230</strain>
    </source>
</reference>
<organism evidence="2 3">
    <name type="scientific">Liquorilactobacillus satsumensis DSM 16230 = JCM 12392</name>
    <dbReference type="NCBI Taxonomy" id="1423801"/>
    <lineage>
        <taxon>Bacteria</taxon>
        <taxon>Bacillati</taxon>
        <taxon>Bacillota</taxon>
        <taxon>Bacilli</taxon>
        <taxon>Lactobacillales</taxon>
        <taxon>Lactobacillaceae</taxon>
        <taxon>Liquorilactobacillus</taxon>
    </lineage>
</organism>
<dbReference type="PATRIC" id="fig|1423801.4.peg.345"/>
<evidence type="ECO:0000259" key="1">
    <source>
        <dbReference type="Pfam" id="PF00561"/>
    </source>
</evidence>
<dbReference type="Gene3D" id="3.40.50.1820">
    <property type="entry name" value="alpha/beta hydrolase"/>
    <property type="match status" value="1"/>
</dbReference>
<name>A0A0R1V0C7_9LACO</name>
<sequence>MQERFIATKDNITWHIYEDGKETAPTIFLIAGFPQSAYAWRKVWPLLAKQYHVLAIDLPGQGYSSVPRSGYDTKTTAHRIHELVIQLGLKKILYVGHDVGSWVGFTYAHLFPDDLLGITLIDANIPGVTLQKQIPLDAESWRSWHFLFNVIPDLPEELLKGKERVLLEWFFSNKARNWRTAFTKEDIAEYVQEYRQLGVMRGMLGYYRAVLDDFKINEPLCTKKIVIPLLTINGEFGSSRDLFEKLKTLGKSVNGRTIKESGHYIPEEKPADLAAQILEFIKSLV</sequence>
<dbReference type="InterPro" id="IPR000639">
    <property type="entry name" value="Epox_hydrolase-like"/>
</dbReference>
<dbReference type="EMBL" id="AZFQ01000034">
    <property type="protein sequence ID" value="KRL99065.1"/>
    <property type="molecule type" value="Genomic_DNA"/>
</dbReference>
<dbReference type="GO" id="GO:0046464">
    <property type="term" value="P:acylglycerol catabolic process"/>
    <property type="evidence" value="ECO:0007669"/>
    <property type="project" value="TreeGrafter"/>
</dbReference>
<comment type="caution">
    <text evidence="2">The sequence shown here is derived from an EMBL/GenBank/DDBJ whole genome shotgun (WGS) entry which is preliminary data.</text>
</comment>
<proteinExistence type="predicted"/>
<dbReference type="InterPro" id="IPR029058">
    <property type="entry name" value="AB_hydrolase_fold"/>
</dbReference>
<dbReference type="AlphaFoldDB" id="A0A0R1V0C7"/>
<dbReference type="Proteomes" id="UP000051166">
    <property type="component" value="Unassembled WGS sequence"/>
</dbReference>
<dbReference type="InterPro" id="IPR050266">
    <property type="entry name" value="AB_hydrolase_sf"/>
</dbReference>
<accession>A0A0R1V0C7</accession>
<gene>
    <name evidence="2" type="ORF">FD50_GL000339</name>
</gene>
<dbReference type="GeneID" id="98307785"/>
<dbReference type="OrthoDB" id="9773293at2"/>
<dbReference type="RefSeq" id="WP_054757931.1">
    <property type="nucleotide sequence ID" value="NZ_AZFQ01000034.1"/>
</dbReference>
<dbReference type="InterPro" id="IPR000073">
    <property type="entry name" value="AB_hydrolase_1"/>
</dbReference>
<dbReference type="SUPFAM" id="SSF53474">
    <property type="entry name" value="alpha/beta-Hydrolases"/>
    <property type="match status" value="1"/>
</dbReference>
<dbReference type="PANTHER" id="PTHR43798:SF33">
    <property type="entry name" value="HYDROLASE, PUTATIVE (AFU_ORTHOLOGUE AFUA_2G14860)-RELATED"/>
    <property type="match status" value="1"/>
</dbReference>
<dbReference type="PRINTS" id="PR00412">
    <property type="entry name" value="EPOXHYDRLASE"/>
</dbReference>
<evidence type="ECO:0000313" key="3">
    <source>
        <dbReference type="Proteomes" id="UP000051166"/>
    </source>
</evidence>
<dbReference type="STRING" id="1423801.FD50_GL000339"/>
<dbReference type="Pfam" id="PF00561">
    <property type="entry name" value="Abhydrolase_1"/>
    <property type="match status" value="1"/>
</dbReference>